<evidence type="ECO:0000256" key="2">
    <source>
        <dbReference type="SAM" id="MobiDB-lite"/>
    </source>
</evidence>
<dbReference type="PANTHER" id="PTHR33083">
    <property type="entry name" value="EXPRESSED PROTEIN"/>
    <property type="match status" value="1"/>
</dbReference>
<protein>
    <recommendedName>
        <fullName evidence="5">Senescence regulator S40</fullName>
    </recommendedName>
</protein>
<dbReference type="InterPro" id="IPR007608">
    <property type="entry name" value="Senescence_reg_S40"/>
</dbReference>
<evidence type="ECO:0000313" key="4">
    <source>
        <dbReference type="Proteomes" id="UP000827721"/>
    </source>
</evidence>
<accession>A0ABQ8HZ51</accession>
<gene>
    <name evidence="3" type="ORF">JRO89_XS06G0171300</name>
</gene>
<evidence type="ECO:0000256" key="1">
    <source>
        <dbReference type="ARBA" id="ARBA00034773"/>
    </source>
</evidence>
<dbReference type="EMBL" id="JAFEMO010000006">
    <property type="protein sequence ID" value="KAH7569487.1"/>
    <property type="molecule type" value="Genomic_DNA"/>
</dbReference>
<dbReference type="Proteomes" id="UP000827721">
    <property type="component" value="Unassembled WGS sequence"/>
</dbReference>
<feature type="compositionally biased region" description="Acidic residues" evidence="2">
    <location>
        <begin position="153"/>
        <end position="162"/>
    </location>
</feature>
<name>A0ABQ8HZ51_9ROSI</name>
<feature type="compositionally biased region" description="Basic and acidic residues" evidence="2">
    <location>
        <begin position="141"/>
        <end position="152"/>
    </location>
</feature>
<comment type="caution">
    <text evidence="3">The sequence shown here is derived from an EMBL/GenBank/DDBJ whole genome shotgun (WGS) entry which is preliminary data.</text>
</comment>
<feature type="region of interest" description="Disordered" evidence="2">
    <location>
        <begin position="105"/>
        <end position="168"/>
    </location>
</feature>
<dbReference type="PANTHER" id="PTHR33083:SF103">
    <property type="entry name" value="SENESCENCE REGULATOR"/>
    <property type="match status" value="1"/>
</dbReference>
<keyword evidence="4" id="KW-1185">Reference proteome</keyword>
<feature type="region of interest" description="Disordered" evidence="2">
    <location>
        <begin position="1"/>
        <end position="84"/>
    </location>
</feature>
<reference evidence="3 4" key="1">
    <citation type="submission" date="2021-02" db="EMBL/GenBank/DDBJ databases">
        <title>Plant Genome Project.</title>
        <authorList>
            <person name="Zhang R.-G."/>
        </authorList>
    </citation>
    <scope>NUCLEOTIDE SEQUENCE [LARGE SCALE GENOMIC DNA]</scope>
    <source>
        <tissue evidence="3">Leaves</tissue>
    </source>
</reference>
<dbReference type="Pfam" id="PF04520">
    <property type="entry name" value="Senescence_reg"/>
    <property type="match status" value="2"/>
</dbReference>
<comment type="similarity">
    <text evidence="1">Belongs to the senescence regulator S40 family.</text>
</comment>
<feature type="compositionally biased region" description="Polar residues" evidence="2">
    <location>
        <begin position="28"/>
        <end position="40"/>
    </location>
</feature>
<organism evidence="3 4">
    <name type="scientific">Xanthoceras sorbifolium</name>
    <dbReference type="NCBI Taxonomy" id="99658"/>
    <lineage>
        <taxon>Eukaryota</taxon>
        <taxon>Viridiplantae</taxon>
        <taxon>Streptophyta</taxon>
        <taxon>Embryophyta</taxon>
        <taxon>Tracheophyta</taxon>
        <taxon>Spermatophyta</taxon>
        <taxon>Magnoliopsida</taxon>
        <taxon>eudicotyledons</taxon>
        <taxon>Gunneridae</taxon>
        <taxon>Pentapetalae</taxon>
        <taxon>rosids</taxon>
        <taxon>malvids</taxon>
        <taxon>Sapindales</taxon>
        <taxon>Sapindaceae</taxon>
        <taxon>Xanthoceroideae</taxon>
        <taxon>Xanthoceras</taxon>
    </lineage>
</organism>
<evidence type="ECO:0008006" key="5">
    <source>
        <dbReference type="Google" id="ProtNLM"/>
    </source>
</evidence>
<feature type="compositionally biased region" description="Polar residues" evidence="2">
    <location>
        <begin position="62"/>
        <end position="84"/>
    </location>
</feature>
<sequence length="214" mass="23697">MADWHGMMSKSSTKDEDFEEKDVWSFASDHQQSCEDSSPQMRKPFKGHSAWRFSTAPRMITRANNNIPTTNTHEANKGVQQSSAPVKIPDWSKIYGKNANFLGLSSSSSSSSRNGSWVDNDGHDGNGISNDHVVYNGTSRDYYHHSHGHHGDGDDDDNEDGNDGTVPPHEWLAKKLARSQISSFSVCEGIGRTLKGRDLSKVRNAILTKTGFLE</sequence>
<evidence type="ECO:0000313" key="3">
    <source>
        <dbReference type="EMBL" id="KAH7569487.1"/>
    </source>
</evidence>
<proteinExistence type="inferred from homology"/>